<dbReference type="OrthoDB" id="9802051at2"/>
<dbReference type="InterPro" id="IPR004437">
    <property type="entry name" value="ParB/RepB/Spo0J"/>
</dbReference>
<evidence type="ECO:0000256" key="1">
    <source>
        <dbReference type="ARBA" id="ARBA00006295"/>
    </source>
</evidence>
<evidence type="ECO:0000259" key="4">
    <source>
        <dbReference type="PROSITE" id="PS50943"/>
    </source>
</evidence>
<dbReference type="InterPro" id="IPR050336">
    <property type="entry name" value="Chromosome_partition/occlusion"/>
</dbReference>
<evidence type="ECO:0000256" key="2">
    <source>
        <dbReference type="ARBA" id="ARBA00022829"/>
    </source>
</evidence>
<evidence type="ECO:0000256" key="3">
    <source>
        <dbReference type="ARBA" id="ARBA00023125"/>
    </source>
</evidence>
<sequence length="269" mass="30766">MAEKKALGKGLSAIFSDFKEDSENIENIAIDDIKPSPYQPRNFESDDSLLELVNSIKEKGVIQPIIIRKKEDSYELIAGERRLRASKLAGLQTIPAIIKNFSDEEAAQIALIENIQREDLSPLDEALAYKKLIENFNYTQEELADKLGKNRTTITNTLRLLNLPEEIIELIKTNKITAGHARALLSLDNELFQIEIAKLIVEKKLNVRDTEAKVREKKSQMDFSKYEKVLKEWLDAPIKIKFTGKKGKIEITFHSKDELEHLIEKFSKT</sequence>
<dbReference type="RefSeq" id="WP_092128518.1">
    <property type="nucleotide sequence ID" value="NZ_FMYU01000006.1"/>
</dbReference>
<dbReference type="Pfam" id="PF02195">
    <property type="entry name" value="ParB_N"/>
    <property type="match status" value="1"/>
</dbReference>
<dbReference type="PROSITE" id="PS50943">
    <property type="entry name" value="HTH_CROC1"/>
    <property type="match status" value="1"/>
</dbReference>
<dbReference type="InterPro" id="IPR041468">
    <property type="entry name" value="HTH_ParB/Spo0J"/>
</dbReference>
<name>A0A1G6M9T0_9BACT</name>
<organism evidence="5 6">
    <name type="scientific">Desulfurella multipotens</name>
    <dbReference type="NCBI Taxonomy" id="79269"/>
    <lineage>
        <taxon>Bacteria</taxon>
        <taxon>Pseudomonadati</taxon>
        <taxon>Campylobacterota</taxon>
        <taxon>Desulfurellia</taxon>
        <taxon>Desulfurellales</taxon>
        <taxon>Desulfurellaceae</taxon>
        <taxon>Desulfurella</taxon>
    </lineage>
</organism>
<dbReference type="GO" id="GO:0003677">
    <property type="term" value="F:DNA binding"/>
    <property type="evidence" value="ECO:0007669"/>
    <property type="project" value="UniProtKB-KW"/>
</dbReference>
<evidence type="ECO:0000313" key="5">
    <source>
        <dbReference type="EMBL" id="SDC51736.1"/>
    </source>
</evidence>
<dbReference type="InterPro" id="IPR036086">
    <property type="entry name" value="ParB/Sulfiredoxin_sf"/>
</dbReference>
<keyword evidence="2" id="KW-0159">Chromosome partition</keyword>
<dbReference type="PANTHER" id="PTHR33375:SF1">
    <property type="entry name" value="CHROMOSOME-PARTITIONING PROTEIN PARB-RELATED"/>
    <property type="match status" value="1"/>
</dbReference>
<keyword evidence="6" id="KW-1185">Reference proteome</keyword>
<dbReference type="SUPFAM" id="SSF110849">
    <property type="entry name" value="ParB/Sulfiredoxin"/>
    <property type="match status" value="1"/>
</dbReference>
<proteinExistence type="inferred from homology"/>
<protein>
    <submittedName>
        <fullName evidence="5">Chromosome partitioning protein, ParB family</fullName>
    </submittedName>
</protein>
<dbReference type="GO" id="GO:0007059">
    <property type="term" value="P:chromosome segregation"/>
    <property type="evidence" value="ECO:0007669"/>
    <property type="project" value="UniProtKB-KW"/>
</dbReference>
<dbReference type="GO" id="GO:0005694">
    <property type="term" value="C:chromosome"/>
    <property type="evidence" value="ECO:0007669"/>
    <property type="project" value="TreeGrafter"/>
</dbReference>
<dbReference type="FunFam" id="1.10.10.2830:FF:000001">
    <property type="entry name" value="Chromosome partitioning protein ParB"/>
    <property type="match status" value="1"/>
</dbReference>
<dbReference type="SUPFAM" id="SSF109709">
    <property type="entry name" value="KorB DNA-binding domain-like"/>
    <property type="match status" value="1"/>
</dbReference>
<evidence type="ECO:0000313" key="6">
    <source>
        <dbReference type="Proteomes" id="UP000199411"/>
    </source>
</evidence>
<dbReference type="SMART" id="SM00470">
    <property type="entry name" value="ParB"/>
    <property type="match status" value="1"/>
</dbReference>
<dbReference type="FunFam" id="3.90.1530.30:FF:000001">
    <property type="entry name" value="Chromosome partitioning protein ParB"/>
    <property type="match status" value="1"/>
</dbReference>
<dbReference type="Pfam" id="PF17762">
    <property type="entry name" value="HTH_ParB"/>
    <property type="match status" value="1"/>
</dbReference>
<comment type="similarity">
    <text evidence="1">Belongs to the ParB family.</text>
</comment>
<dbReference type="Proteomes" id="UP000199411">
    <property type="component" value="Unassembled WGS sequence"/>
</dbReference>
<dbReference type="CDD" id="cd16393">
    <property type="entry name" value="SPO0J_N"/>
    <property type="match status" value="1"/>
</dbReference>
<dbReference type="NCBIfam" id="TIGR00180">
    <property type="entry name" value="parB_part"/>
    <property type="match status" value="1"/>
</dbReference>
<feature type="domain" description="HTH cro/C1-type" evidence="4">
    <location>
        <begin position="130"/>
        <end position="156"/>
    </location>
</feature>
<dbReference type="AlphaFoldDB" id="A0A1G6M9T0"/>
<reference evidence="6" key="1">
    <citation type="submission" date="2016-10" db="EMBL/GenBank/DDBJ databases">
        <authorList>
            <person name="Varghese N."/>
            <person name="Submissions S."/>
        </authorList>
    </citation>
    <scope>NUCLEOTIDE SEQUENCE [LARGE SCALE GENOMIC DNA]</scope>
    <source>
        <strain evidence="6">DSM 8415</strain>
    </source>
</reference>
<dbReference type="PANTHER" id="PTHR33375">
    <property type="entry name" value="CHROMOSOME-PARTITIONING PROTEIN PARB-RELATED"/>
    <property type="match status" value="1"/>
</dbReference>
<dbReference type="Gene3D" id="1.10.10.2830">
    <property type="match status" value="1"/>
</dbReference>
<dbReference type="InterPro" id="IPR003115">
    <property type="entry name" value="ParB_N"/>
</dbReference>
<accession>A0A1G6M9T0</accession>
<dbReference type="Pfam" id="PF23552">
    <property type="entry name" value="ParB_C"/>
    <property type="match status" value="1"/>
</dbReference>
<gene>
    <name evidence="5" type="ORF">SAMN05660835_00926</name>
</gene>
<dbReference type="InterPro" id="IPR057240">
    <property type="entry name" value="ParB_dimer_C"/>
</dbReference>
<dbReference type="EMBL" id="FMYU01000006">
    <property type="protein sequence ID" value="SDC51736.1"/>
    <property type="molecule type" value="Genomic_DNA"/>
</dbReference>
<keyword evidence="3" id="KW-0238">DNA-binding</keyword>
<dbReference type="Gene3D" id="3.90.1530.30">
    <property type="match status" value="1"/>
</dbReference>
<dbReference type="InterPro" id="IPR001387">
    <property type="entry name" value="Cro/C1-type_HTH"/>
</dbReference>